<feature type="compositionally biased region" description="Low complexity" evidence="2">
    <location>
        <begin position="2499"/>
        <end position="2516"/>
    </location>
</feature>
<evidence type="ECO:0000313" key="5">
    <source>
        <dbReference type="Proteomes" id="UP000092444"/>
    </source>
</evidence>
<dbReference type="SMART" id="SM00233">
    <property type="entry name" value="PH"/>
    <property type="match status" value="1"/>
</dbReference>
<name>A0A1B0FRK8_GLOMM</name>
<dbReference type="Gene3D" id="2.30.29.30">
    <property type="entry name" value="Pleckstrin-homology domain (PH domain)/Phosphotyrosine-binding domain (PTB)"/>
    <property type="match status" value="1"/>
</dbReference>
<feature type="region of interest" description="Disordered" evidence="2">
    <location>
        <begin position="152"/>
        <end position="231"/>
    </location>
</feature>
<feature type="compositionally biased region" description="Low complexity" evidence="2">
    <location>
        <begin position="71"/>
        <end position="91"/>
    </location>
</feature>
<dbReference type="InterPro" id="IPR011993">
    <property type="entry name" value="PH-like_dom_sf"/>
</dbReference>
<accession>A0A1B0FRK8</accession>
<feature type="coiled-coil region" evidence="1">
    <location>
        <begin position="1560"/>
        <end position="1664"/>
    </location>
</feature>
<reference evidence="4" key="1">
    <citation type="submission" date="2020-05" db="UniProtKB">
        <authorList>
            <consortium name="EnsemblMetazoa"/>
        </authorList>
    </citation>
    <scope>IDENTIFICATION</scope>
    <source>
        <strain evidence="4">Yale</strain>
    </source>
</reference>
<keyword evidence="5" id="KW-1185">Reference proteome</keyword>
<organism evidence="4 5">
    <name type="scientific">Glossina morsitans morsitans</name>
    <name type="common">Savannah tsetse fly</name>
    <dbReference type="NCBI Taxonomy" id="37546"/>
    <lineage>
        <taxon>Eukaryota</taxon>
        <taxon>Metazoa</taxon>
        <taxon>Ecdysozoa</taxon>
        <taxon>Arthropoda</taxon>
        <taxon>Hexapoda</taxon>
        <taxon>Insecta</taxon>
        <taxon>Pterygota</taxon>
        <taxon>Neoptera</taxon>
        <taxon>Endopterygota</taxon>
        <taxon>Diptera</taxon>
        <taxon>Brachycera</taxon>
        <taxon>Muscomorpha</taxon>
        <taxon>Hippoboscoidea</taxon>
        <taxon>Glossinidae</taxon>
        <taxon>Glossina</taxon>
    </lineage>
</organism>
<dbReference type="SUPFAM" id="SSF50729">
    <property type="entry name" value="PH domain-like"/>
    <property type="match status" value="1"/>
</dbReference>
<feature type="compositionally biased region" description="Low complexity" evidence="2">
    <location>
        <begin position="1980"/>
        <end position="2004"/>
    </location>
</feature>
<dbReference type="PROSITE" id="PS50003">
    <property type="entry name" value="PH_DOMAIN"/>
    <property type="match status" value="1"/>
</dbReference>
<feature type="compositionally biased region" description="Basic and acidic residues" evidence="2">
    <location>
        <begin position="92"/>
        <end position="104"/>
    </location>
</feature>
<proteinExistence type="predicted"/>
<dbReference type="CDD" id="cd13275">
    <property type="entry name" value="PH_M-RIP"/>
    <property type="match status" value="1"/>
</dbReference>
<dbReference type="Pfam" id="PF00169">
    <property type="entry name" value="PH"/>
    <property type="match status" value="1"/>
</dbReference>
<feature type="region of interest" description="Disordered" evidence="2">
    <location>
        <begin position="810"/>
        <end position="829"/>
    </location>
</feature>
<evidence type="ECO:0000256" key="1">
    <source>
        <dbReference type="SAM" id="Coils"/>
    </source>
</evidence>
<feature type="region of interest" description="Disordered" evidence="2">
    <location>
        <begin position="1927"/>
        <end position="1958"/>
    </location>
</feature>
<feature type="region of interest" description="Disordered" evidence="2">
    <location>
        <begin position="2548"/>
        <end position="2574"/>
    </location>
</feature>
<feature type="coiled-coil region" evidence="1">
    <location>
        <begin position="1730"/>
        <end position="1769"/>
    </location>
</feature>
<feature type="coiled-coil region" evidence="1">
    <location>
        <begin position="588"/>
        <end position="679"/>
    </location>
</feature>
<feature type="region of interest" description="Disordered" evidence="2">
    <location>
        <begin position="472"/>
        <end position="566"/>
    </location>
</feature>
<evidence type="ECO:0000313" key="4">
    <source>
        <dbReference type="EnsemblMetazoa" id="GMOY006497-PA"/>
    </source>
</evidence>
<feature type="region of interest" description="Disordered" evidence="2">
    <location>
        <begin position="2486"/>
        <end position="2535"/>
    </location>
</feature>
<dbReference type="GO" id="GO:0015629">
    <property type="term" value="C:actin cytoskeleton"/>
    <property type="evidence" value="ECO:0007669"/>
    <property type="project" value="TreeGrafter"/>
</dbReference>
<feature type="compositionally biased region" description="Polar residues" evidence="2">
    <location>
        <begin position="2548"/>
        <end position="2559"/>
    </location>
</feature>
<dbReference type="PhylomeDB" id="A0A1B0FRK8"/>
<feature type="region of interest" description="Disordered" evidence="2">
    <location>
        <begin position="914"/>
        <end position="943"/>
    </location>
</feature>
<evidence type="ECO:0000256" key="2">
    <source>
        <dbReference type="SAM" id="MobiDB-lite"/>
    </source>
</evidence>
<keyword evidence="1" id="KW-0175">Coiled coil</keyword>
<dbReference type="EMBL" id="CCAG010023281">
    <property type="status" value="NOT_ANNOTATED_CDS"/>
    <property type="molecule type" value="Genomic_DNA"/>
</dbReference>
<feature type="coiled-coil region" evidence="1">
    <location>
        <begin position="1798"/>
        <end position="1825"/>
    </location>
</feature>
<feature type="region of interest" description="Disordered" evidence="2">
    <location>
        <begin position="1978"/>
        <end position="2007"/>
    </location>
</feature>
<evidence type="ECO:0000259" key="3">
    <source>
        <dbReference type="PROSITE" id="PS50003"/>
    </source>
</evidence>
<feature type="region of interest" description="Disordered" evidence="2">
    <location>
        <begin position="852"/>
        <end position="893"/>
    </location>
</feature>
<feature type="compositionally biased region" description="Basic and acidic residues" evidence="2">
    <location>
        <begin position="817"/>
        <end position="829"/>
    </location>
</feature>
<dbReference type="VEuPathDB" id="VectorBase:GMOY006497"/>
<dbReference type="PANTHER" id="PTHR17271">
    <property type="entry name" value="PLECKSTRIN HOMOLOGY PH DOMAIN-CONTAINING PROTEIN"/>
    <property type="match status" value="1"/>
</dbReference>
<feature type="compositionally biased region" description="Basic and acidic residues" evidence="2">
    <location>
        <begin position="489"/>
        <end position="506"/>
    </location>
</feature>
<dbReference type="InterPro" id="IPR052223">
    <property type="entry name" value="Actin_Cytoskeleton_Reg"/>
</dbReference>
<dbReference type="InterPro" id="IPR001849">
    <property type="entry name" value="PH_domain"/>
</dbReference>
<dbReference type="Proteomes" id="UP000092444">
    <property type="component" value="Unassembled WGS sequence"/>
</dbReference>
<feature type="compositionally biased region" description="Polar residues" evidence="2">
    <location>
        <begin position="862"/>
        <end position="873"/>
    </location>
</feature>
<feature type="region of interest" description="Disordered" evidence="2">
    <location>
        <begin position="2258"/>
        <end position="2288"/>
    </location>
</feature>
<feature type="region of interest" description="Disordered" evidence="2">
    <location>
        <begin position="60"/>
        <end position="118"/>
    </location>
</feature>
<dbReference type="EnsemblMetazoa" id="GMOY006497-RA">
    <property type="protein sequence ID" value="GMOY006497-PA"/>
    <property type="gene ID" value="GMOY006497"/>
</dbReference>
<feature type="domain" description="PH" evidence="3">
    <location>
        <begin position="262"/>
        <end position="360"/>
    </location>
</feature>
<dbReference type="GO" id="GO:0051015">
    <property type="term" value="F:actin filament binding"/>
    <property type="evidence" value="ECO:0007669"/>
    <property type="project" value="TreeGrafter"/>
</dbReference>
<feature type="compositionally biased region" description="Acidic residues" evidence="2">
    <location>
        <begin position="1942"/>
        <end position="1958"/>
    </location>
</feature>
<sequence>MAIAIMFVFPVSPPCLLIEDIRRDEKTIKDLANTITNLSQQQKTRWTTTAVNNVLNSHLHHHTKSTGTTPQQQQQQQQQQQLQQQQHQQQPQHEENKSRDETDYYCRPTSKNSTTTALRPKSLPLAANSTPAIVSAIVKKIPPVLVTASNSIANTNTNNSTNNNTNNNNRSKSSPRLQQLKHFQHQQRQSNQQQQQQQQQLQHQQQNQLSRHQKQALERGDPDGGCNLDDLSSNYLAKTVELRVNPPPPNTAAKSLPVDESLNAKKGWLMKQDNRTGDWTKHWFTLSGAALFYYRDPVSEERGVLDGVLDVNSLTNVAEVNANRSYAFQLTSWDKRRLTLASLSPNSRNSWIAILTNAAGLQNTINTGNSTGNNNIKSNNNGNSLTMHHSTAALENNNSNKALPTTKLIIKDNSNNNDIKSEIEKDFMKAQCVMQNYIESPLTTTNNTKKITADVSPQLIITNVIGNNPKCSLPSPNPPLTSRNNVHFSSDEEYRTASEGGRRDSIGDWGSPQSPSPPLPSSLVQRTKERMRTRSTTPCHRMHKRSRSSPPTSRHSTMDSVGSDELPPISTVQEEIHLNLDKELQFRLNVVEKERDMLRNEAKERETRMSELLNTLERTEQELNNRIHEMEEVRENLNNQLEEAKRSAGEIIARLTDELEESQKKIKDLDDRLSRGIEENENLYKRLREMETCSPASFINLQRTKMKRMDSLSDLTQIKDIDPYGLQRDNLAEEYNELKGRFEKAVNEIRAMKKELKESQNQYDSLEISYASLKQDLERKGLEDQAQLHMMAARIQDLTLKYSSSERQVRSLKQKLSKSERRRSLSLKGKEQLTVSKELEVKLGELENKIDELEKSHPADNKQISFDKSSNSRHPSKKTSRRRSLESNINSTPLASPESVQILVRVNDLEKRCDGISSSRSSSTTTTPISCTPTLDTTSRSSGVSSHVRLSEHLMDRLKCLESVLVASKDSLEQSLVQLQNLRCARTRRSVSPITERKDSYRFVERCLHEVVKLIRDTTETCVISGDKCEMLPNAFMLPDSSPVKLALTQLETQLRSKLADLLKQRRILRERNELTKRKDLELLAERIAFESVCFGKLRDSMQRAENPELFTERQTRAEVAETSHLMSMLKSKLQGKCTIKTSGSLDILAGVLARRLMLSTFHKTQTGQSAQDVKLSMEPVDQNILDDLLRQQNEINVIAKRYRNNAMENLATNLAAETLSYISTNDLVQGTVQEAWRQAQETVNAELVQSEIAHIMMRNAERLESSLIPSFGYTLTSEERLSFEKFADAVHDVLRREMELAVTQLSQCYEEAVQQMKRGQWRLHLQQERKTSEGRQLLSEFADVVAHKALVDARVDVLKGDYANQNTSKMEDNESEGHKLGITALQKYENLFEELSTDLQIDNPDDILMEADFEFTYKQRTVDFFNDRQVLCDISTFLSQLEDSLIALQCEATSGNDEQIPRTEISIESLQDVCHKCCELRKRADQLLQEVHRKLNATCQHCMQIREKLHSLQEQHQSEILRLQQSHAKDVSALMQQVEHQRTSLRCLETEKNAINGDLHKSEELIEKRERELTLIKQNLHDTEQQLHAHQSEHNCLLQCLREKEEKVRICREENDALNLKCARQDDEYVILLQERDYLQNELAKEQERSRRFEKRLELLEREHSKEMECLQQAYRDQMLAHCSDFSNAIDEDSFHQRYQTEIDQLRTLCEKGLSAMESSHRRTISDLEGKHKQEIERLLTEKEQALAEETQATLAALDAMRKAHQSEVQREVARFKQEFLKQFQSKGERTPDTAKAKEYCVENAALEEKLRVANQKLKHFQQMQQLELRNKQFRAHLASENPSNDVQFLQGLSSAKTDGDEVSAQDSELSKHVHALKYTDILKGPPNNPIKTTTTTTITTVTKQFENCATKLQQSSKSARIAFNNDVDNNNQSSNSGHDDDGDDDDDNDDNDNDNDDVEILKKRCEQEVKHECLKLPQQQQRQQQQQQHQSQYHQQSSSLSSGVAPSCPLNRTCNANDRNDVKIPTKLNTTFTTMKKTPITTCTAINDPLGIAAKSAVEKPSSSHTTATLATTGSSCCMNTFTSSSSSSNTITTTTTSINCNNFGICIYNEASNSMPDNDIFNKNNDAVNDRNDDDHCRHQCAQRNNKTDNDDAVVDDVTSLSSCAIDDNLDNCQYTYEPCYKQTNLFNYHNCMLNTEGLKSSTTATTTTTTTTTPETTEKRFVTFSRNLKISVKSCNKEKNTNNTTIMKACNNNNKHSKRRLEEAAQKSVTTTTDNNEEKRDKTPTTFERKYYMKMNELPEQKRLNEIELSRGTAEITRFIPSSSAIILSSSHTTTNVTSLITTTKPVDLPKNTNLINFNKNNRNNNNNNNNNNLFYVNNYKSNSNNNHNNTEKNKVKNNNTIINIYEQQQQQEQLSEDVMVKLPVIKSNNNNTDFSINQLLNDRNPTVMKTSRNLKIAERSAINLNSFTEILRKTAINAPIKGHNENVDGDIDNKQQPQQQKQQQQQQQQQQYEKHHHNNNISEKSNNNSNDRQLLKESEYFKNSNDSSNVQSNLPAHLHNNNNNENNCKTSAADVCTKTKRSRISSPPPLDGRDVELSINTNSPSFTNSTNNTNTIITTITTTLDYSNSLKNPHVKRFELQL</sequence>
<feature type="compositionally biased region" description="Low complexity" evidence="2">
    <location>
        <begin position="917"/>
        <end position="938"/>
    </location>
</feature>
<feature type="compositionally biased region" description="Low complexity" evidence="2">
    <location>
        <begin position="2524"/>
        <end position="2535"/>
    </location>
</feature>
<dbReference type="PANTHER" id="PTHR17271:SF1">
    <property type="entry name" value="PROTEIN OUTSPREAD"/>
    <property type="match status" value="1"/>
</dbReference>
<feature type="compositionally biased region" description="Low complexity" evidence="2">
    <location>
        <begin position="176"/>
        <end position="210"/>
    </location>
</feature>
<dbReference type="InterPro" id="IPR039597">
    <property type="entry name" value="M-RIP_PH"/>
</dbReference>
<protein>
    <recommendedName>
        <fullName evidence="3">PH domain-containing protein</fullName>
    </recommendedName>
</protein>
<feature type="compositionally biased region" description="Low complexity" evidence="2">
    <location>
        <begin position="1927"/>
        <end position="1938"/>
    </location>
</feature>
<dbReference type="STRING" id="37546.A0A1B0FRK8"/>
<feature type="compositionally biased region" description="Low complexity" evidence="2">
    <location>
        <begin position="152"/>
        <end position="169"/>
    </location>
</feature>
<feature type="coiled-coil region" evidence="1">
    <location>
        <begin position="1052"/>
        <end position="1079"/>
    </location>
</feature>